<dbReference type="GO" id="GO:0005886">
    <property type="term" value="C:plasma membrane"/>
    <property type="evidence" value="ECO:0007669"/>
    <property type="project" value="UniProtKB-SubCell"/>
</dbReference>
<evidence type="ECO:0000259" key="13">
    <source>
        <dbReference type="PROSITE" id="PS50929"/>
    </source>
</evidence>
<keyword evidence="7 11" id="KW-1133">Transmembrane helix</keyword>
<dbReference type="InterPro" id="IPR027417">
    <property type="entry name" value="P-loop_NTPase"/>
</dbReference>
<keyword evidence="5" id="KW-0547">Nucleotide-binding</keyword>
<name>A0AB37G7K6_CORAY</name>
<organism evidence="14 16">
    <name type="scientific">Corynebacterium amycolatum</name>
    <dbReference type="NCBI Taxonomy" id="43765"/>
    <lineage>
        <taxon>Bacteria</taxon>
        <taxon>Bacillati</taxon>
        <taxon>Actinomycetota</taxon>
        <taxon>Actinomycetes</taxon>
        <taxon>Mycobacteriales</taxon>
        <taxon>Corynebacteriaceae</taxon>
        <taxon>Corynebacterium</taxon>
    </lineage>
</organism>
<feature type="transmembrane region" description="Helical" evidence="11">
    <location>
        <begin position="12"/>
        <end position="35"/>
    </location>
</feature>
<feature type="transmembrane region" description="Helical" evidence="11">
    <location>
        <begin position="718"/>
        <end position="743"/>
    </location>
</feature>
<evidence type="ECO:0000256" key="8">
    <source>
        <dbReference type="ARBA" id="ARBA00023136"/>
    </source>
</evidence>
<evidence type="ECO:0000256" key="4">
    <source>
        <dbReference type="ARBA" id="ARBA00022692"/>
    </source>
</evidence>
<dbReference type="Gene3D" id="3.40.50.300">
    <property type="entry name" value="P-loop containing nucleotide triphosphate hydrolases"/>
    <property type="match status" value="2"/>
</dbReference>
<keyword evidence="2" id="KW-0813">Transport</keyword>
<evidence type="ECO:0000256" key="11">
    <source>
        <dbReference type="SAM" id="Phobius"/>
    </source>
</evidence>
<dbReference type="Pfam" id="PF00664">
    <property type="entry name" value="ABC_membrane"/>
    <property type="match status" value="2"/>
</dbReference>
<feature type="domain" description="ABC transporter" evidence="12">
    <location>
        <begin position="1036"/>
        <end position="1276"/>
    </location>
</feature>
<evidence type="ECO:0000313" key="15">
    <source>
        <dbReference type="EMBL" id="QQB81915.1"/>
    </source>
</evidence>
<dbReference type="CDD" id="cd18543">
    <property type="entry name" value="ABC_6TM_Rv0194_D1_like"/>
    <property type="match status" value="1"/>
</dbReference>
<evidence type="ECO:0000313" key="17">
    <source>
        <dbReference type="Proteomes" id="UP000595198"/>
    </source>
</evidence>
<dbReference type="EMBL" id="CP066023">
    <property type="protein sequence ID" value="QQB81915.1"/>
    <property type="molecule type" value="Genomic_DNA"/>
</dbReference>
<dbReference type="Pfam" id="PF00005">
    <property type="entry name" value="ABC_tran"/>
    <property type="match status" value="2"/>
</dbReference>
<feature type="transmembrane region" description="Helical" evidence="11">
    <location>
        <begin position="859"/>
        <end position="877"/>
    </location>
</feature>
<feature type="transmembrane region" description="Helical" evidence="11">
    <location>
        <begin position="938"/>
        <end position="960"/>
    </location>
</feature>
<feature type="compositionally biased region" description="Gly residues" evidence="10">
    <location>
        <begin position="638"/>
        <end position="667"/>
    </location>
</feature>
<dbReference type="GO" id="GO:0016887">
    <property type="term" value="F:ATP hydrolysis activity"/>
    <property type="evidence" value="ECO:0007669"/>
    <property type="project" value="InterPro"/>
</dbReference>
<reference evidence="16 17" key="1">
    <citation type="submission" date="2020-12" db="EMBL/GenBank/DDBJ databases">
        <title>FDA dAtabase for Regulatory Grade micrObial Sequences (FDA-ARGOS): Supporting development and validation of Infectious Disease Dx tests.</title>
        <authorList>
            <person name="Sproer C."/>
            <person name="Gronow S."/>
            <person name="Severitt S."/>
            <person name="Schroder I."/>
            <person name="Tallon L."/>
            <person name="Sadzewicz L."/>
            <person name="Zhao X."/>
            <person name="Boylan J."/>
            <person name="Ott S."/>
            <person name="Bowen H."/>
            <person name="Vavikolanu K."/>
            <person name="Mehta A."/>
            <person name="Aluvathingal J."/>
            <person name="Nadendla S."/>
            <person name="Lowell S."/>
            <person name="Myers T."/>
            <person name="Yan Y."/>
            <person name="Sichtig H."/>
        </authorList>
    </citation>
    <scope>NUCLEOTIDE SEQUENCE [LARGE SCALE GENOMIC DNA]</scope>
    <source>
        <strain evidence="14 16">FDAARGOS_938</strain>
        <strain evidence="15 17">FDAARGOS_991</strain>
    </source>
</reference>
<accession>A0AB37G7K6</accession>
<feature type="transmembrane region" description="Helical" evidence="11">
    <location>
        <begin position="158"/>
        <end position="180"/>
    </location>
</feature>
<feature type="transmembrane region" description="Helical" evidence="11">
    <location>
        <begin position="132"/>
        <end position="152"/>
    </location>
</feature>
<dbReference type="EMBL" id="CP065628">
    <property type="protein sequence ID" value="QPR30077.1"/>
    <property type="molecule type" value="Genomic_DNA"/>
</dbReference>
<proteinExistence type="inferred from homology"/>
<feature type="domain" description="ABC transmembrane type-1" evidence="13">
    <location>
        <begin position="722"/>
        <end position="1002"/>
    </location>
</feature>
<keyword evidence="17" id="KW-1185">Reference proteome</keyword>
<gene>
    <name evidence="14" type="ORF">I6G95_07440</name>
    <name evidence="15" type="ORF">I6H48_08010</name>
</gene>
<feature type="compositionally biased region" description="Low complexity" evidence="10">
    <location>
        <begin position="613"/>
        <end position="622"/>
    </location>
</feature>
<dbReference type="GO" id="GO:0005524">
    <property type="term" value="F:ATP binding"/>
    <property type="evidence" value="ECO:0007669"/>
    <property type="project" value="UniProtKB-KW"/>
</dbReference>
<dbReference type="InterPro" id="IPR011527">
    <property type="entry name" value="ABC1_TM_dom"/>
</dbReference>
<dbReference type="InterPro" id="IPR003593">
    <property type="entry name" value="AAA+_ATPase"/>
</dbReference>
<feature type="region of interest" description="Disordered" evidence="10">
    <location>
        <begin position="593"/>
        <end position="670"/>
    </location>
</feature>
<feature type="transmembrane region" description="Helical" evidence="11">
    <location>
        <begin position="834"/>
        <end position="853"/>
    </location>
</feature>
<dbReference type="PROSITE" id="PS50893">
    <property type="entry name" value="ABC_TRANSPORTER_2"/>
    <property type="match status" value="2"/>
</dbReference>
<evidence type="ECO:0000256" key="1">
    <source>
        <dbReference type="ARBA" id="ARBA00004651"/>
    </source>
</evidence>
<feature type="compositionally biased region" description="Acidic residues" evidence="10">
    <location>
        <begin position="595"/>
        <end position="607"/>
    </location>
</feature>
<comment type="similarity">
    <text evidence="9">Belongs to the ABC transporter superfamily. Lipid exporter (TC 3.A.1.106) family.</text>
</comment>
<evidence type="ECO:0000256" key="6">
    <source>
        <dbReference type="ARBA" id="ARBA00022840"/>
    </source>
</evidence>
<dbReference type="SUPFAM" id="SSF52540">
    <property type="entry name" value="P-loop containing nucleoside triphosphate hydrolases"/>
    <property type="match status" value="2"/>
</dbReference>
<dbReference type="InterPro" id="IPR036640">
    <property type="entry name" value="ABC1_TM_sf"/>
</dbReference>
<comment type="subcellular location">
    <subcellularLocation>
        <location evidence="1">Cell membrane</location>
        <topology evidence="1">Multi-pass membrane protein</topology>
    </subcellularLocation>
</comment>
<evidence type="ECO:0000259" key="12">
    <source>
        <dbReference type="PROSITE" id="PS50893"/>
    </source>
</evidence>
<evidence type="ECO:0000256" key="7">
    <source>
        <dbReference type="ARBA" id="ARBA00022989"/>
    </source>
</evidence>
<evidence type="ECO:0000256" key="5">
    <source>
        <dbReference type="ARBA" id="ARBA00022741"/>
    </source>
</evidence>
<feature type="domain" description="ABC transporter" evidence="12">
    <location>
        <begin position="341"/>
        <end position="579"/>
    </location>
</feature>
<feature type="transmembrane region" description="Helical" evidence="11">
    <location>
        <begin position="755"/>
        <end position="780"/>
    </location>
</feature>
<evidence type="ECO:0000256" key="10">
    <source>
        <dbReference type="SAM" id="MobiDB-lite"/>
    </source>
</evidence>
<dbReference type="FunFam" id="3.40.50.300:FF:000299">
    <property type="entry name" value="ABC transporter ATP-binding protein/permease"/>
    <property type="match status" value="1"/>
</dbReference>
<dbReference type="InterPro" id="IPR039421">
    <property type="entry name" value="Type_1_exporter"/>
</dbReference>
<dbReference type="InterPro" id="IPR003439">
    <property type="entry name" value="ABC_transporter-like_ATP-bd"/>
</dbReference>
<evidence type="ECO:0000256" key="2">
    <source>
        <dbReference type="ARBA" id="ARBA00022448"/>
    </source>
</evidence>
<feature type="transmembrane region" description="Helical" evidence="11">
    <location>
        <begin position="255"/>
        <end position="272"/>
    </location>
</feature>
<keyword evidence="8 11" id="KW-0472">Membrane</keyword>
<keyword evidence="6 14" id="KW-0067">ATP-binding</keyword>
<evidence type="ECO:0000256" key="3">
    <source>
        <dbReference type="ARBA" id="ARBA00022475"/>
    </source>
</evidence>
<dbReference type="GO" id="GO:0015421">
    <property type="term" value="F:ABC-type oligopeptide transporter activity"/>
    <property type="evidence" value="ECO:0007669"/>
    <property type="project" value="TreeGrafter"/>
</dbReference>
<dbReference type="PROSITE" id="PS00211">
    <property type="entry name" value="ABC_TRANSPORTER_1"/>
    <property type="match status" value="1"/>
</dbReference>
<evidence type="ECO:0000256" key="9">
    <source>
        <dbReference type="ARBA" id="ARBA00061644"/>
    </source>
</evidence>
<evidence type="ECO:0000313" key="14">
    <source>
        <dbReference type="EMBL" id="QPR30077.1"/>
    </source>
</evidence>
<dbReference type="SMART" id="SM00382">
    <property type="entry name" value="AAA"/>
    <property type="match status" value="2"/>
</dbReference>
<feature type="domain" description="ABC transmembrane type-1" evidence="13">
    <location>
        <begin position="17"/>
        <end position="307"/>
    </location>
</feature>
<keyword evidence="4 11" id="KW-0812">Transmembrane</keyword>
<dbReference type="Proteomes" id="UP000595198">
    <property type="component" value="Chromosome"/>
</dbReference>
<protein>
    <submittedName>
        <fullName evidence="14">ABC transporter ATP-binding protein</fullName>
    </submittedName>
</protein>
<sequence length="1284" mass="135906">MKFLWKQSLHRPLPLYGVIVAALIVVGLESVLPLLTRDAIDVATGSSDGGVPARLLPSLTPLQAVISVFLAIALVRFVAQVGRRFFSGKLSIDVQHDLRLKILRSLQNLDGPAQDRVNTGQVVSRSISDLQAVSGLLAMLPLTLGSVVKLFITIGIMLALSLPLTLVGLAVVPAIVYIAVNSRDKLHAATWAAQQQAGEIAGQVEETVSGIRVVKAFAQGDNEVAKMERNSSLLYSLRLRAAKLSARFQPALQSLPQLSLVGNIAVGGWLAINGHITLGTFVAFATYLTSLTALSRLVSNMVISIQLTSASIDRISDVIDARPDNPEPTDALPLPDGPVGISFNHVTHSRGGRTLIDDVSFSVAPGATLALIGPPGSGKTIATELLGRHYLPDSGTITIDAPSHGTSTDTARILSSDVYDAITVVPDSPYLFAGTLRENIAFANPAASQDEIIAAATAAQVNFVDDLPQGWDTDIGERGHSLSGGQAQRVALARAFLARPRVLVLDDATSAIDAATELEIFNALTSQLADTTIVIVAHRSSTLEQADHIAIFEDGAITGIGTKAELITSHPRFTELMDIDQSAYPEIENLVLDPIDSEDPSPEELWPDESAPTSDDSTSDTSARLPGGATSQMTRGVGRSGGGPGGPGGPSGPGGPGGRGGGRGGMGAALANAPATPELLERVRNLPPASEKPRVPARALDNSEPFSLRRLLSYVRGLFISVIALLALIAVADLAFPMLVRYAIDHGIREHNEAVLWACTAGGLATVLISWIAVATNAVITARTGERLLYALRVRCYRHLQSLGINYFEANRSGAIMTRMTTDIDALSSFLQTGLAEGAIATFTLLGVSVLLLATQVSLAAVALATLPIIVVATLVFRRISSRLYKAAREQLSLVNADFQETIGGLREIQMYHRVADIESSFAEESDKYRAIRQRAQLAVALFFPGINFVSELATAAVLAVGAQQVAAGTTTPGVLVAFTLYLGMLFGPIQQLSHVFDGYQQAKVGLNRIGDLLQTAPMPDHGTTDGASRAAAGDLCLDKVTFSYPAANSEHERPQVLDALDLQIPAGETVAIVGSTGAGKSTIIKLFARFYDPVDGVVRASETDIRDFPLNDWRRTLGYVPQESHLFSGTVATNISYGLPDSSHAEIQQAAKNVGALSTIASLPGGFHHPVGPDGRGLSSGQRQLIALARAEMMRPELLLLDEATATLDPATESAILEATDRASRQRSAIIVAHRLATAARANRILVLDHGRIVEDGSHDELLAAGGQYAELWSKYHMGSATV</sequence>
<dbReference type="Proteomes" id="UP000594774">
    <property type="component" value="Chromosome"/>
</dbReference>
<feature type="transmembrane region" description="Helical" evidence="11">
    <location>
        <begin position="278"/>
        <end position="298"/>
    </location>
</feature>
<feature type="transmembrane region" description="Helical" evidence="11">
    <location>
        <begin position="966"/>
        <end position="987"/>
    </location>
</feature>
<dbReference type="PROSITE" id="PS50929">
    <property type="entry name" value="ABC_TM1F"/>
    <property type="match status" value="2"/>
</dbReference>
<dbReference type="GO" id="GO:0005737">
    <property type="term" value="C:cytoplasm"/>
    <property type="evidence" value="ECO:0007669"/>
    <property type="project" value="UniProtKB-ARBA"/>
</dbReference>
<dbReference type="Gene3D" id="1.20.1560.10">
    <property type="entry name" value="ABC transporter type 1, transmembrane domain"/>
    <property type="match status" value="2"/>
</dbReference>
<dbReference type="InterPro" id="IPR017871">
    <property type="entry name" value="ABC_transporter-like_CS"/>
</dbReference>
<evidence type="ECO:0000313" key="16">
    <source>
        <dbReference type="Proteomes" id="UP000594774"/>
    </source>
</evidence>
<dbReference type="CDD" id="cd18546">
    <property type="entry name" value="ABC_6TM_Rv0194_D2_like"/>
    <property type="match status" value="1"/>
</dbReference>
<dbReference type="PANTHER" id="PTHR43394:SF1">
    <property type="entry name" value="ATP-BINDING CASSETTE SUB-FAMILY B MEMBER 10, MITOCHONDRIAL"/>
    <property type="match status" value="1"/>
</dbReference>
<dbReference type="PANTHER" id="PTHR43394">
    <property type="entry name" value="ATP-DEPENDENT PERMEASE MDL1, MITOCHONDRIAL"/>
    <property type="match status" value="1"/>
</dbReference>
<dbReference type="RefSeq" id="WP_197914243.1">
    <property type="nucleotide sequence ID" value="NZ_CP065628.1"/>
</dbReference>
<feature type="transmembrane region" description="Helical" evidence="11">
    <location>
        <begin position="55"/>
        <end position="79"/>
    </location>
</feature>
<dbReference type="SUPFAM" id="SSF90123">
    <property type="entry name" value="ABC transporter transmembrane region"/>
    <property type="match status" value="2"/>
</dbReference>
<keyword evidence="3" id="KW-1003">Cell membrane</keyword>
<dbReference type="FunFam" id="3.40.50.300:FF:000604">
    <property type="entry name" value="ABC transporter B family member 28"/>
    <property type="match status" value="1"/>
</dbReference>